<proteinExistence type="predicted"/>
<organism evidence="2 3">
    <name type="scientific">Actinophytocola oryzae</name>
    <dbReference type="NCBI Taxonomy" id="502181"/>
    <lineage>
        <taxon>Bacteria</taxon>
        <taxon>Bacillati</taxon>
        <taxon>Actinomycetota</taxon>
        <taxon>Actinomycetes</taxon>
        <taxon>Pseudonocardiales</taxon>
        <taxon>Pseudonocardiaceae</taxon>
    </lineage>
</organism>
<comment type="caution">
    <text evidence="2">The sequence shown here is derived from an EMBL/GenBank/DDBJ whole genome shotgun (WGS) entry which is preliminary data.</text>
</comment>
<dbReference type="EMBL" id="SOCP01000005">
    <property type="protein sequence ID" value="TDV51983.1"/>
    <property type="molecule type" value="Genomic_DNA"/>
</dbReference>
<dbReference type="OrthoDB" id="3392476at2"/>
<feature type="transmembrane region" description="Helical" evidence="1">
    <location>
        <begin position="149"/>
        <end position="170"/>
    </location>
</feature>
<dbReference type="Proteomes" id="UP000294927">
    <property type="component" value="Unassembled WGS sequence"/>
</dbReference>
<dbReference type="Pfam" id="PF06197">
    <property type="entry name" value="DUF998"/>
    <property type="match status" value="1"/>
</dbReference>
<keyword evidence="1" id="KW-0812">Transmembrane</keyword>
<gene>
    <name evidence="2" type="ORF">CLV71_105112</name>
</gene>
<feature type="transmembrane region" description="Helical" evidence="1">
    <location>
        <begin position="116"/>
        <end position="137"/>
    </location>
</feature>
<feature type="transmembrane region" description="Helical" evidence="1">
    <location>
        <begin position="49"/>
        <end position="70"/>
    </location>
</feature>
<reference evidence="2 3" key="1">
    <citation type="submission" date="2019-03" db="EMBL/GenBank/DDBJ databases">
        <title>Genomic Encyclopedia of Archaeal and Bacterial Type Strains, Phase II (KMG-II): from individual species to whole genera.</title>
        <authorList>
            <person name="Goeker M."/>
        </authorList>
    </citation>
    <scope>NUCLEOTIDE SEQUENCE [LARGE SCALE GENOMIC DNA]</scope>
    <source>
        <strain evidence="2 3">DSM 45499</strain>
    </source>
</reference>
<dbReference type="PROSITE" id="PS51257">
    <property type="entry name" value="PROKAR_LIPOPROTEIN"/>
    <property type="match status" value="1"/>
</dbReference>
<sequence length="220" mass="23164">MHSRTALAGVVALVAGCVLMLVLHVIPPTNEISPLRRTLSQYALTSNKWLFDVAVLLVALGSVLVFVAVVRAREVPLYSGAVLLGVLWVASLLAIVTFTKTNWTVGPSIGGIVHRYASAVGFVSLPLAVLLLAGKALPDRPLWRTASRGFAVVSLAWFGVIVVGVVRMAAGYGPWWLFAPLGLVERAIALTAVAAITTLALGLAHKPRDEARTGDLVSAA</sequence>
<feature type="transmembrane region" description="Helical" evidence="1">
    <location>
        <begin position="176"/>
        <end position="203"/>
    </location>
</feature>
<feature type="transmembrane region" description="Helical" evidence="1">
    <location>
        <begin position="77"/>
        <end position="96"/>
    </location>
</feature>
<evidence type="ECO:0000256" key="1">
    <source>
        <dbReference type="SAM" id="Phobius"/>
    </source>
</evidence>
<evidence type="ECO:0000313" key="3">
    <source>
        <dbReference type="Proteomes" id="UP000294927"/>
    </source>
</evidence>
<keyword evidence="1" id="KW-1133">Transmembrane helix</keyword>
<evidence type="ECO:0000313" key="2">
    <source>
        <dbReference type="EMBL" id="TDV51983.1"/>
    </source>
</evidence>
<feature type="transmembrane region" description="Helical" evidence="1">
    <location>
        <begin position="7"/>
        <end position="26"/>
    </location>
</feature>
<keyword evidence="1" id="KW-0472">Membrane</keyword>
<protein>
    <submittedName>
        <fullName evidence="2">Uncharacterized protein DUF998</fullName>
    </submittedName>
</protein>
<dbReference type="InterPro" id="IPR009339">
    <property type="entry name" value="DUF998"/>
</dbReference>
<name>A0A4R7VQF8_9PSEU</name>
<dbReference type="RefSeq" id="WP_133903403.1">
    <property type="nucleotide sequence ID" value="NZ_SOCP01000005.1"/>
</dbReference>
<accession>A0A4R7VQF8</accession>
<dbReference type="AlphaFoldDB" id="A0A4R7VQF8"/>
<keyword evidence="3" id="KW-1185">Reference proteome</keyword>